<comment type="caution">
    <text evidence="1">The sequence shown here is derived from an EMBL/GenBank/DDBJ whole genome shotgun (WGS) entry which is preliminary data.</text>
</comment>
<proteinExistence type="predicted"/>
<reference evidence="2" key="1">
    <citation type="submission" date="2018-09" db="EMBL/GenBank/DDBJ databases">
        <title>Acidovorax cavernicola nov. sp. isolated from Gruta de las Maravillas (Aracena, Spain).</title>
        <authorList>
            <person name="Jurado V."/>
            <person name="Gutierrez-Patricio S."/>
            <person name="Gonzalez-Pimentel J.L."/>
            <person name="Miller A.Z."/>
            <person name="Laiz L."/>
            <person name="Saiz-Jimenez C."/>
        </authorList>
    </citation>
    <scope>NUCLEOTIDE SEQUENCE [LARGE SCALE GENOMIC DNA]</scope>
    <source>
        <strain evidence="2">1011MAR3C25</strain>
    </source>
</reference>
<evidence type="ECO:0000313" key="2">
    <source>
        <dbReference type="Proteomes" id="UP000284202"/>
    </source>
</evidence>
<organism evidence="1 2">
    <name type="scientific">Paracoccus onubensis</name>
    <dbReference type="NCBI Taxonomy" id="1675788"/>
    <lineage>
        <taxon>Bacteria</taxon>
        <taxon>Pseudomonadati</taxon>
        <taxon>Pseudomonadota</taxon>
        <taxon>Alphaproteobacteria</taxon>
        <taxon>Rhodobacterales</taxon>
        <taxon>Paracoccaceae</taxon>
        <taxon>Paracoccus</taxon>
    </lineage>
</organism>
<dbReference type="AlphaFoldDB" id="A0A418SWW4"/>
<dbReference type="EMBL" id="QZCG01000006">
    <property type="protein sequence ID" value="RJE85457.1"/>
    <property type="molecule type" value="Genomic_DNA"/>
</dbReference>
<protein>
    <submittedName>
        <fullName evidence="1">Uncharacterized protein</fullName>
    </submittedName>
</protein>
<sequence length="72" mass="8123">MRDYTPLVNPLSLEDRATQIRHLATAALRAQAGAYPVVDFESVMVSVCEIIARMALELEEDLEDYRPRSVSE</sequence>
<dbReference type="Proteomes" id="UP000284202">
    <property type="component" value="Unassembled WGS sequence"/>
</dbReference>
<gene>
    <name evidence="1" type="ORF">D3P04_10670</name>
</gene>
<name>A0A418SWW4_9RHOB</name>
<evidence type="ECO:0000313" key="1">
    <source>
        <dbReference type="EMBL" id="RJE85457.1"/>
    </source>
</evidence>
<keyword evidence="2" id="KW-1185">Reference proteome</keyword>
<accession>A0A418SWW4</accession>